<organism evidence="1 2">
    <name type="scientific">Mucilaginibacter segetis</name>
    <dbReference type="NCBI Taxonomy" id="2793071"/>
    <lineage>
        <taxon>Bacteria</taxon>
        <taxon>Pseudomonadati</taxon>
        <taxon>Bacteroidota</taxon>
        <taxon>Sphingobacteriia</taxon>
        <taxon>Sphingobacteriales</taxon>
        <taxon>Sphingobacteriaceae</taxon>
        <taxon>Mucilaginibacter</taxon>
    </lineage>
</organism>
<keyword evidence="2" id="KW-1185">Reference proteome</keyword>
<dbReference type="EMBL" id="JAEHFW010000003">
    <property type="protein sequence ID" value="MBK0380736.1"/>
    <property type="molecule type" value="Genomic_DNA"/>
</dbReference>
<sequence>MHLLTLITYFILQGHPDIGPHTMQPETDTLAIDTSRYAVLTYTKSRDSFLFDSDVKPADLSAAEIAKIEKIIRVMVKEYNKANNKTDKSQPVVLVHDAIKKPGNYYKQLIAVTDKKGEKLVWVNCFCTPHEKKYWKKGVVMVLDGGPCFFNIKINLSTNTVLNFKVNGTS</sequence>
<protein>
    <submittedName>
        <fullName evidence="1">Uncharacterized protein</fullName>
    </submittedName>
</protein>
<dbReference type="RefSeq" id="WP_200067276.1">
    <property type="nucleotide sequence ID" value="NZ_JAEHFW010000003.1"/>
</dbReference>
<evidence type="ECO:0000313" key="1">
    <source>
        <dbReference type="EMBL" id="MBK0380736.1"/>
    </source>
</evidence>
<evidence type="ECO:0000313" key="2">
    <source>
        <dbReference type="Proteomes" id="UP000613193"/>
    </source>
</evidence>
<comment type="caution">
    <text evidence="1">The sequence shown here is derived from an EMBL/GenBank/DDBJ whole genome shotgun (WGS) entry which is preliminary data.</text>
</comment>
<name>A0A934UPB3_9SPHI</name>
<accession>A0A934UPB3</accession>
<gene>
    <name evidence="1" type="ORF">I5M19_15535</name>
</gene>
<reference evidence="1" key="1">
    <citation type="submission" date="2020-12" db="EMBL/GenBank/DDBJ databases">
        <title>Bacterial novel species Mucilaginibacter sp. SD-g isolated from soil.</title>
        <authorList>
            <person name="Jung H.-Y."/>
        </authorList>
    </citation>
    <scope>NUCLEOTIDE SEQUENCE</scope>
    <source>
        <strain evidence="1">SD-g</strain>
    </source>
</reference>
<dbReference type="Proteomes" id="UP000613193">
    <property type="component" value="Unassembled WGS sequence"/>
</dbReference>
<dbReference type="AlphaFoldDB" id="A0A934UPB3"/>
<proteinExistence type="predicted"/>